<keyword evidence="6" id="KW-1185">Reference proteome</keyword>
<evidence type="ECO:0000256" key="2">
    <source>
        <dbReference type="ARBA" id="ARBA00022729"/>
    </source>
</evidence>
<dbReference type="AlphaFoldDB" id="A0AAQ3RH23"/>
<evidence type="ECO:0000313" key="5">
    <source>
        <dbReference type="EMBL" id="WVY91435.1"/>
    </source>
</evidence>
<dbReference type="GO" id="GO:0030247">
    <property type="term" value="F:polysaccharide binding"/>
    <property type="evidence" value="ECO:0007669"/>
    <property type="project" value="InterPro"/>
</dbReference>
<keyword evidence="2 3" id="KW-0732">Signal</keyword>
<sequence length="350" mass="39479">MHTATMKRRVRIPIVVILLLIQTCAAALSSNCPASSCGNIPNISYPFRLSGDPSHCGDTRYQLQCENNSTLLTLFSGKYRVQEIDYKRYKIRVSDAEGGTCSSMPRYFLQSGNFSNDLIGPGRNPLKLDPFFQPSIAYFNCSYPIADDPRYVAVEATGCDLRGHVYAFVRDSQNGFGLKDIKVGCQLMVATFAGVREHKSNEAVSYGEIYKMLSHGFELSWLFVICANQCGKGIDCSVDESTHEVRCGQQDCRYIYEEPNSVTYECSIGNYTISLDFCVYICEVMSVKRSSSSIVVSRTRSLHVFDGQGYEDWCVKLEAIFGFRKIDEIVKIDSKNLPRMPQMIRNRHTR</sequence>
<dbReference type="PANTHER" id="PTHR33138">
    <property type="entry name" value="OS01G0690200 PROTEIN"/>
    <property type="match status" value="1"/>
</dbReference>
<evidence type="ECO:0000313" key="6">
    <source>
        <dbReference type="Proteomes" id="UP001374535"/>
    </source>
</evidence>
<dbReference type="GO" id="GO:0016020">
    <property type="term" value="C:membrane"/>
    <property type="evidence" value="ECO:0007669"/>
    <property type="project" value="UniProtKB-SubCell"/>
</dbReference>
<gene>
    <name evidence="5" type="ORF">V8G54_036949</name>
</gene>
<organism evidence="5 6">
    <name type="scientific">Vigna mungo</name>
    <name type="common">Black gram</name>
    <name type="synonym">Phaseolus mungo</name>
    <dbReference type="NCBI Taxonomy" id="3915"/>
    <lineage>
        <taxon>Eukaryota</taxon>
        <taxon>Viridiplantae</taxon>
        <taxon>Streptophyta</taxon>
        <taxon>Embryophyta</taxon>
        <taxon>Tracheophyta</taxon>
        <taxon>Spermatophyta</taxon>
        <taxon>Magnoliopsida</taxon>
        <taxon>eudicotyledons</taxon>
        <taxon>Gunneridae</taxon>
        <taxon>Pentapetalae</taxon>
        <taxon>rosids</taxon>
        <taxon>fabids</taxon>
        <taxon>Fabales</taxon>
        <taxon>Fabaceae</taxon>
        <taxon>Papilionoideae</taxon>
        <taxon>50 kb inversion clade</taxon>
        <taxon>NPAAA clade</taxon>
        <taxon>indigoferoid/millettioid clade</taxon>
        <taxon>Phaseoleae</taxon>
        <taxon>Vigna</taxon>
    </lineage>
</organism>
<evidence type="ECO:0000256" key="3">
    <source>
        <dbReference type="SAM" id="SignalP"/>
    </source>
</evidence>
<evidence type="ECO:0000256" key="1">
    <source>
        <dbReference type="ARBA" id="ARBA00004167"/>
    </source>
</evidence>
<dbReference type="Proteomes" id="UP001374535">
    <property type="component" value="Chromosome 11"/>
</dbReference>
<accession>A0AAQ3RH23</accession>
<proteinExistence type="predicted"/>
<reference evidence="5 6" key="1">
    <citation type="journal article" date="2023" name="Life. Sci Alliance">
        <title>Evolutionary insights into 3D genome organization and epigenetic landscape of Vigna mungo.</title>
        <authorList>
            <person name="Junaid A."/>
            <person name="Singh B."/>
            <person name="Bhatia S."/>
        </authorList>
    </citation>
    <scope>NUCLEOTIDE SEQUENCE [LARGE SCALE GENOMIC DNA]</scope>
    <source>
        <strain evidence="5">Urdbean</strain>
    </source>
</reference>
<dbReference type="EMBL" id="CP144690">
    <property type="protein sequence ID" value="WVY91435.1"/>
    <property type="molecule type" value="Genomic_DNA"/>
</dbReference>
<evidence type="ECO:0000259" key="4">
    <source>
        <dbReference type="Pfam" id="PF13947"/>
    </source>
</evidence>
<name>A0AAQ3RH23_VIGMU</name>
<feature type="domain" description="Wall-associated receptor kinase galacturonan-binding" evidence="4">
    <location>
        <begin position="32"/>
        <end position="95"/>
    </location>
</feature>
<protein>
    <recommendedName>
        <fullName evidence="4">Wall-associated receptor kinase galacturonan-binding domain-containing protein</fullName>
    </recommendedName>
</protein>
<dbReference type="Pfam" id="PF13947">
    <property type="entry name" value="GUB_WAK_bind"/>
    <property type="match status" value="1"/>
</dbReference>
<feature type="chain" id="PRO_5042869805" description="Wall-associated receptor kinase galacturonan-binding domain-containing protein" evidence="3">
    <location>
        <begin position="27"/>
        <end position="350"/>
    </location>
</feature>
<dbReference type="PANTHER" id="PTHR33138:SF30">
    <property type="entry name" value="LEAF RUST 10 DISEASE-RESISTANCE LOCUS RECEPTOR-LIKE PROTEIN KINASE-LIKE 2.7"/>
    <property type="match status" value="1"/>
</dbReference>
<comment type="subcellular location">
    <subcellularLocation>
        <location evidence="1">Membrane</location>
        <topology evidence="1">Single-pass membrane protein</topology>
    </subcellularLocation>
</comment>
<dbReference type="InterPro" id="IPR025287">
    <property type="entry name" value="WAK_GUB"/>
</dbReference>
<feature type="signal peptide" evidence="3">
    <location>
        <begin position="1"/>
        <end position="26"/>
    </location>
</feature>